<dbReference type="Proteomes" id="UP001154282">
    <property type="component" value="Unassembled WGS sequence"/>
</dbReference>
<keyword evidence="2" id="KW-1185">Reference proteome</keyword>
<accession>A0AAV0MAY4</accession>
<feature type="non-terminal residue" evidence="1">
    <location>
        <position position="85"/>
    </location>
</feature>
<evidence type="ECO:0000313" key="2">
    <source>
        <dbReference type="Proteomes" id="UP001154282"/>
    </source>
</evidence>
<protein>
    <submittedName>
        <fullName evidence="1">Uncharacterized protein</fullName>
    </submittedName>
</protein>
<dbReference type="AlphaFoldDB" id="A0AAV0MAY4"/>
<reference evidence="1" key="1">
    <citation type="submission" date="2022-08" db="EMBL/GenBank/DDBJ databases">
        <authorList>
            <person name="Gutierrez-Valencia J."/>
        </authorList>
    </citation>
    <scope>NUCLEOTIDE SEQUENCE</scope>
</reference>
<gene>
    <name evidence="1" type="ORF">LITE_LOCUS27870</name>
</gene>
<sequence length="85" mass="10122">FGCKSNSRHRINREAQRRRLAGGGIICFKRTRAAEGHQPHTRGWRSIEKHRPAVMDWRRLDLRGDGDRQNQRWKVSAWNGFMMHK</sequence>
<dbReference type="EMBL" id="CAMGYJ010000007">
    <property type="protein sequence ID" value="CAI0443890.1"/>
    <property type="molecule type" value="Genomic_DNA"/>
</dbReference>
<evidence type="ECO:0000313" key="1">
    <source>
        <dbReference type="EMBL" id="CAI0443892.1"/>
    </source>
</evidence>
<organism evidence="1 2">
    <name type="scientific">Linum tenue</name>
    <dbReference type="NCBI Taxonomy" id="586396"/>
    <lineage>
        <taxon>Eukaryota</taxon>
        <taxon>Viridiplantae</taxon>
        <taxon>Streptophyta</taxon>
        <taxon>Embryophyta</taxon>
        <taxon>Tracheophyta</taxon>
        <taxon>Spermatophyta</taxon>
        <taxon>Magnoliopsida</taxon>
        <taxon>eudicotyledons</taxon>
        <taxon>Gunneridae</taxon>
        <taxon>Pentapetalae</taxon>
        <taxon>rosids</taxon>
        <taxon>fabids</taxon>
        <taxon>Malpighiales</taxon>
        <taxon>Linaceae</taxon>
        <taxon>Linum</taxon>
    </lineage>
</organism>
<feature type="non-terminal residue" evidence="1">
    <location>
        <position position="1"/>
    </location>
</feature>
<dbReference type="EMBL" id="CAMGYJ010000007">
    <property type="protein sequence ID" value="CAI0443892.1"/>
    <property type="molecule type" value="Genomic_DNA"/>
</dbReference>
<dbReference type="EMBL" id="CAMGYJ010000007">
    <property type="protein sequence ID" value="CAI0443891.1"/>
    <property type="molecule type" value="Genomic_DNA"/>
</dbReference>
<comment type="caution">
    <text evidence="1">The sequence shown here is derived from an EMBL/GenBank/DDBJ whole genome shotgun (WGS) entry which is preliminary data.</text>
</comment>
<name>A0AAV0MAY4_9ROSI</name>
<proteinExistence type="predicted"/>